<organism evidence="2 3">
    <name type="scientific">Asparagus officinalis</name>
    <name type="common">Garden asparagus</name>
    <dbReference type="NCBI Taxonomy" id="4686"/>
    <lineage>
        <taxon>Eukaryota</taxon>
        <taxon>Viridiplantae</taxon>
        <taxon>Streptophyta</taxon>
        <taxon>Embryophyta</taxon>
        <taxon>Tracheophyta</taxon>
        <taxon>Spermatophyta</taxon>
        <taxon>Magnoliopsida</taxon>
        <taxon>Liliopsida</taxon>
        <taxon>Asparagales</taxon>
        <taxon>Asparagaceae</taxon>
        <taxon>Asparagoideae</taxon>
        <taxon>Asparagus</taxon>
    </lineage>
</organism>
<dbReference type="EMBL" id="CM007382">
    <property type="protein sequence ID" value="ONK78824.1"/>
    <property type="molecule type" value="Genomic_DNA"/>
</dbReference>
<reference evidence="3" key="1">
    <citation type="journal article" date="2017" name="Nat. Commun.">
        <title>The asparagus genome sheds light on the origin and evolution of a young Y chromosome.</title>
        <authorList>
            <person name="Harkess A."/>
            <person name="Zhou J."/>
            <person name="Xu C."/>
            <person name="Bowers J.E."/>
            <person name="Van der Hulst R."/>
            <person name="Ayyampalayam S."/>
            <person name="Mercati F."/>
            <person name="Riccardi P."/>
            <person name="McKain M.R."/>
            <person name="Kakrana A."/>
            <person name="Tang H."/>
            <person name="Ray J."/>
            <person name="Groenendijk J."/>
            <person name="Arikit S."/>
            <person name="Mathioni S.M."/>
            <person name="Nakano M."/>
            <person name="Shan H."/>
            <person name="Telgmann-Rauber A."/>
            <person name="Kanno A."/>
            <person name="Yue Z."/>
            <person name="Chen H."/>
            <person name="Li W."/>
            <person name="Chen Y."/>
            <person name="Xu X."/>
            <person name="Zhang Y."/>
            <person name="Luo S."/>
            <person name="Chen H."/>
            <person name="Gao J."/>
            <person name="Mao Z."/>
            <person name="Pires J.C."/>
            <person name="Luo M."/>
            <person name="Kudrna D."/>
            <person name="Wing R.A."/>
            <person name="Meyers B.C."/>
            <person name="Yi K."/>
            <person name="Kong H."/>
            <person name="Lavrijsen P."/>
            <person name="Sunseri F."/>
            <person name="Falavigna A."/>
            <person name="Ye Y."/>
            <person name="Leebens-Mack J.H."/>
            <person name="Chen G."/>
        </authorList>
    </citation>
    <scope>NUCLEOTIDE SEQUENCE [LARGE SCALE GENOMIC DNA]</scope>
    <source>
        <strain evidence="3">cv. DH0086</strain>
    </source>
</reference>
<protein>
    <recommendedName>
        <fullName evidence="4">Knotted 1-binding protein 36</fullName>
    </recommendedName>
</protein>
<dbReference type="AlphaFoldDB" id="A0A5P1FL56"/>
<dbReference type="PANTHER" id="PTHR35500:SF1">
    <property type="entry name" value="OS03G0108700 PROTEIN"/>
    <property type="match status" value="1"/>
</dbReference>
<sequence>MKQEMEASRKRIKTAAEGGESRGGKEEEEVAGGFDDEEAVKEEEETNEAAAAASEEMESSIQSILERIERFTHQVSKLLESGKEMFSNLSSQFEERLISIHRDQVEKWQEEIKELRLLDASNEAARSLLQNAQFHLFQSVTEENT</sequence>
<dbReference type="Gramene" id="ONK78824">
    <property type="protein sequence ID" value="ONK78824"/>
    <property type="gene ID" value="A4U43_C02F22810"/>
</dbReference>
<dbReference type="OMA" id="EMELHIA"/>
<evidence type="ECO:0008006" key="4">
    <source>
        <dbReference type="Google" id="ProtNLM"/>
    </source>
</evidence>
<feature type="compositionally biased region" description="Acidic residues" evidence="1">
    <location>
        <begin position="26"/>
        <end position="47"/>
    </location>
</feature>
<dbReference type="Proteomes" id="UP000243459">
    <property type="component" value="Chromosome 2"/>
</dbReference>
<feature type="region of interest" description="Disordered" evidence="1">
    <location>
        <begin position="1"/>
        <end position="59"/>
    </location>
</feature>
<name>A0A5P1FL56_ASPOF</name>
<dbReference type="OrthoDB" id="1933196at2759"/>
<evidence type="ECO:0000256" key="1">
    <source>
        <dbReference type="SAM" id="MobiDB-lite"/>
    </source>
</evidence>
<evidence type="ECO:0000313" key="2">
    <source>
        <dbReference type="EMBL" id="ONK78824.1"/>
    </source>
</evidence>
<evidence type="ECO:0000313" key="3">
    <source>
        <dbReference type="Proteomes" id="UP000243459"/>
    </source>
</evidence>
<proteinExistence type="predicted"/>
<keyword evidence="3" id="KW-1185">Reference proteome</keyword>
<accession>A0A5P1FL56</accession>
<gene>
    <name evidence="2" type="ORF">A4U43_C02F22810</name>
</gene>
<dbReference type="PANTHER" id="PTHR35500">
    <property type="entry name" value="OS03G0108700 PROTEIN"/>
    <property type="match status" value="1"/>
</dbReference>